<proteinExistence type="predicted"/>
<gene>
    <name evidence="1" type="ORF">SPELUC_LOCUS1344</name>
</gene>
<protein>
    <submittedName>
        <fullName evidence="1">10310_t:CDS:1</fullName>
    </submittedName>
</protein>
<dbReference type="EMBL" id="CAJVPW010000698">
    <property type="protein sequence ID" value="CAG8462971.1"/>
    <property type="molecule type" value="Genomic_DNA"/>
</dbReference>
<keyword evidence="2" id="KW-1185">Reference proteome</keyword>
<evidence type="ECO:0000313" key="1">
    <source>
        <dbReference type="EMBL" id="CAG8462971.1"/>
    </source>
</evidence>
<accession>A0ACA9KAW8</accession>
<reference evidence="1" key="1">
    <citation type="submission" date="2021-06" db="EMBL/GenBank/DDBJ databases">
        <authorList>
            <person name="Kallberg Y."/>
            <person name="Tangrot J."/>
            <person name="Rosling A."/>
        </authorList>
    </citation>
    <scope>NUCLEOTIDE SEQUENCE</scope>
    <source>
        <strain evidence="1">28 12/20/2015</strain>
    </source>
</reference>
<dbReference type="Proteomes" id="UP000789366">
    <property type="component" value="Unassembled WGS sequence"/>
</dbReference>
<comment type="caution">
    <text evidence="1">The sequence shown here is derived from an EMBL/GenBank/DDBJ whole genome shotgun (WGS) entry which is preliminary data.</text>
</comment>
<evidence type="ECO:0000313" key="2">
    <source>
        <dbReference type="Proteomes" id="UP000789366"/>
    </source>
</evidence>
<sequence length="246" mass="29126">MGHDDDAFLYQIDEKILCYHGPIIYEAKVFYMHDNIFVDACLFSSSTSFLLIDHKDRVFERTGWDEWVPQYRVLKYNEENLKKATADHGSPGVDEKGEKGKKRKRDPSLNNDDSIKKSKIIIDLPEALRAFMVHDSNNIKSRMFVPLPRKPTVSDIINDYRAWRCEKYGNKDSCHAEEIIMGVHFYFNRCLGTRLLYQLERHQYKEMREKFKHLDNSQIYGAEHLLRLFGKWDSLIYIVCHILIKK</sequence>
<name>A0ACA9KAW8_9GLOM</name>
<organism evidence="1 2">
    <name type="scientific">Cetraspora pellucida</name>
    <dbReference type="NCBI Taxonomy" id="1433469"/>
    <lineage>
        <taxon>Eukaryota</taxon>
        <taxon>Fungi</taxon>
        <taxon>Fungi incertae sedis</taxon>
        <taxon>Mucoromycota</taxon>
        <taxon>Glomeromycotina</taxon>
        <taxon>Glomeromycetes</taxon>
        <taxon>Diversisporales</taxon>
        <taxon>Gigasporaceae</taxon>
        <taxon>Cetraspora</taxon>
    </lineage>
</organism>